<protein>
    <submittedName>
        <fullName evidence="2">Uncharacterized protein</fullName>
    </submittedName>
</protein>
<evidence type="ECO:0000313" key="3">
    <source>
        <dbReference type="Proteomes" id="UP001364156"/>
    </source>
</evidence>
<feature type="region of interest" description="Disordered" evidence="1">
    <location>
        <begin position="1"/>
        <end position="26"/>
    </location>
</feature>
<evidence type="ECO:0000313" key="2">
    <source>
        <dbReference type="EMBL" id="WWR45664.1"/>
    </source>
</evidence>
<gene>
    <name evidence="2" type="ORF">RZ517_12795</name>
</gene>
<evidence type="ECO:0000256" key="1">
    <source>
        <dbReference type="SAM" id="MobiDB-lite"/>
    </source>
</evidence>
<keyword evidence="3" id="KW-1185">Reference proteome</keyword>
<dbReference type="Proteomes" id="UP001364156">
    <property type="component" value="Chromosome"/>
</dbReference>
<reference evidence="2 3" key="1">
    <citation type="submission" date="2023-10" db="EMBL/GenBank/DDBJ databases">
        <title>Roseovarius strain S88 nov., isolated from a marine algae.</title>
        <authorList>
            <person name="Lee M.W."/>
            <person name="Lee J.K."/>
            <person name="Kim J.M."/>
            <person name="Choi D.G."/>
            <person name="Baek J.H."/>
            <person name="Bayburt H."/>
            <person name="Jung J.J."/>
            <person name="Han D.M."/>
            <person name="Jeon C.O."/>
        </authorList>
    </citation>
    <scope>NUCLEOTIDE SEQUENCE [LARGE SCALE GENOMIC DNA]</scope>
    <source>
        <strain evidence="2 3">S88</strain>
    </source>
</reference>
<organism evidence="2 3">
    <name type="scientific">Roseovarius phycicola</name>
    <dbReference type="NCBI Taxonomy" id="3080976"/>
    <lineage>
        <taxon>Bacteria</taxon>
        <taxon>Pseudomonadati</taxon>
        <taxon>Pseudomonadota</taxon>
        <taxon>Alphaproteobacteria</taxon>
        <taxon>Rhodobacterales</taxon>
        <taxon>Roseobacteraceae</taxon>
        <taxon>Roseovarius</taxon>
    </lineage>
</organism>
<name>A0ABZ2HFQ9_9RHOB</name>
<sequence length="59" mass="6759">MARLETEFRLQDGPHEAGTTSHAQGDVWQGFPRAALEERPGHERQYPLDRIERIIGSIM</sequence>
<dbReference type="EMBL" id="CP146069">
    <property type="protein sequence ID" value="WWR45664.1"/>
    <property type="molecule type" value="Genomic_DNA"/>
</dbReference>
<dbReference type="RefSeq" id="WP_338548582.1">
    <property type="nucleotide sequence ID" value="NZ_CP146069.1"/>
</dbReference>
<feature type="compositionally biased region" description="Basic and acidic residues" evidence="1">
    <location>
        <begin position="1"/>
        <end position="15"/>
    </location>
</feature>
<accession>A0ABZ2HFQ9</accession>
<proteinExistence type="predicted"/>